<dbReference type="EMBL" id="CP020953">
    <property type="protein sequence ID" value="AWI07705.1"/>
    <property type="molecule type" value="Genomic_DNA"/>
</dbReference>
<dbReference type="AlphaFoldDB" id="A0A2U8DYY7"/>
<dbReference type="Gene3D" id="1.10.10.60">
    <property type="entry name" value="Homeodomain-like"/>
    <property type="match status" value="1"/>
</dbReference>
<sequence length="186" mass="21558">MLEVAYKLFCENGYYKTNSIEIAKIAGISIGCFYSYFKDKDAVFYEILDLYNKNFLEIVNNIPNIAEISKGDKKEGMLLIANKLIMIHESSKDLNRELNILYNSNTKVASVVDEQHKKIRNIIREWLCFHENDIKVTDIDSAIIIIEEISNSIINRIVFKKDDIDSNRILNAGIEAINKYLFSEKY</sequence>
<dbReference type="PRINTS" id="PR00455">
    <property type="entry name" value="HTHTETR"/>
</dbReference>
<dbReference type="Pfam" id="PF00440">
    <property type="entry name" value="TetR_N"/>
    <property type="match status" value="1"/>
</dbReference>
<dbReference type="OrthoDB" id="9808476at2"/>
<dbReference type="PROSITE" id="PS50977">
    <property type="entry name" value="HTH_TETR_2"/>
    <property type="match status" value="1"/>
</dbReference>
<dbReference type="Proteomes" id="UP000244910">
    <property type="component" value="Chromosome"/>
</dbReference>
<feature type="DNA-binding region" description="H-T-H motif" evidence="2">
    <location>
        <begin position="18"/>
        <end position="37"/>
    </location>
</feature>
<dbReference type="SUPFAM" id="SSF46689">
    <property type="entry name" value="Homeodomain-like"/>
    <property type="match status" value="1"/>
</dbReference>
<dbReference type="InterPro" id="IPR009057">
    <property type="entry name" value="Homeodomain-like_sf"/>
</dbReference>
<accession>A0A2U8DYY7</accession>
<protein>
    <submittedName>
        <fullName evidence="4">TetR family transcriptional regulator</fullName>
    </submittedName>
</protein>
<evidence type="ECO:0000256" key="2">
    <source>
        <dbReference type="PROSITE-ProRule" id="PRU00335"/>
    </source>
</evidence>
<keyword evidence="5" id="KW-1185">Reference proteome</keyword>
<evidence type="ECO:0000313" key="4">
    <source>
        <dbReference type="EMBL" id="AWI07705.1"/>
    </source>
</evidence>
<dbReference type="Gene3D" id="1.10.357.10">
    <property type="entry name" value="Tetracycline Repressor, domain 2"/>
    <property type="match status" value="1"/>
</dbReference>
<gene>
    <name evidence="4" type="ORF">B9W14_03035</name>
</gene>
<keyword evidence="1 2" id="KW-0238">DNA-binding</keyword>
<evidence type="ECO:0000313" key="5">
    <source>
        <dbReference type="Proteomes" id="UP000244910"/>
    </source>
</evidence>
<evidence type="ECO:0000259" key="3">
    <source>
        <dbReference type="PROSITE" id="PS50977"/>
    </source>
</evidence>
<dbReference type="InterPro" id="IPR001647">
    <property type="entry name" value="HTH_TetR"/>
</dbReference>
<proteinExistence type="predicted"/>
<name>A0A2U8DYY7_9CLOT</name>
<reference evidence="5" key="1">
    <citation type="submission" date="2017-04" db="EMBL/GenBank/DDBJ databases">
        <authorList>
            <person name="Song Y."/>
            <person name="Cho B.-K."/>
        </authorList>
    </citation>
    <scope>NUCLEOTIDE SEQUENCE [LARGE SCALE GENOMIC DNA]</scope>
    <source>
        <strain evidence="5">SL1</strain>
    </source>
</reference>
<dbReference type="KEGG" id="cdrk:B9W14_03035"/>
<feature type="domain" description="HTH tetR-type" evidence="3">
    <location>
        <begin position="1"/>
        <end position="55"/>
    </location>
</feature>
<dbReference type="GO" id="GO:0003677">
    <property type="term" value="F:DNA binding"/>
    <property type="evidence" value="ECO:0007669"/>
    <property type="project" value="UniProtKB-UniRule"/>
</dbReference>
<evidence type="ECO:0000256" key="1">
    <source>
        <dbReference type="ARBA" id="ARBA00023125"/>
    </source>
</evidence>
<organism evidence="4 5">
    <name type="scientific">Clostridium drakei</name>
    <dbReference type="NCBI Taxonomy" id="332101"/>
    <lineage>
        <taxon>Bacteria</taxon>
        <taxon>Bacillati</taxon>
        <taxon>Bacillota</taxon>
        <taxon>Clostridia</taxon>
        <taxon>Eubacteriales</taxon>
        <taxon>Clostridiaceae</taxon>
        <taxon>Clostridium</taxon>
    </lineage>
</organism>